<dbReference type="Pfam" id="PF13565">
    <property type="entry name" value="HTH_32"/>
    <property type="match status" value="1"/>
</dbReference>
<dbReference type="PROSITE" id="PS50994">
    <property type="entry name" value="INTEGRASE"/>
    <property type="match status" value="1"/>
</dbReference>
<dbReference type="Pfam" id="PF13683">
    <property type="entry name" value="rve_3"/>
    <property type="match status" value="1"/>
</dbReference>
<evidence type="ECO:0000259" key="1">
    <source>
        <dbReference type="PROSITE" id="PS50994"/>
    </source>
</evidence>
<dbReference type="AlphaFoldDB" id="A0A855X6S1"/>
<evidence type="ECO:0000313" key="2">
    <source>
        <dbReference type="EMBL" id="PWB73047.1"/>
    </source>
</evidence>
<name>A0A855X6S1_9BACT</name>
<feature type="domain" description="Integrase catalytic" evidence="1">
    <location>
        <begin position="136"/>
        <end position="300"/>
    </location>
</feature>
<dbReference type="InterPro" id="IPR001584">
    <property type="entry name" value="Integrase_cat-core"/>
</dbReference>
<protein>
    <submittedName>
        <fullName evidence="2">IS481 family transposase</fullName>
    </submittedName>
</protein>
<dbReference type="PANTHER" id="PTHR35004:SF7">
    <property type="entry name" value="INTEGRASE PROTEIN"/>
    <property type="match status" value="1"/>
</dbReference>
<dbReference type="GO" id="GO:0015074">
    <property type="term" value="P:DNA integration"/>
    <property type="evidence" value="ECO:0007669"/>
    <property type="project" value="InterPro"/>
</dbReference>
<gene>
    <name evidence="2" type="ORF">C3F09_05730</name>
</gene>
<comment type="caution">
    <text evidence="2">The sequence shown here is derived from an EMBL/GenBank/DDBJ whole genome shotgun (WGS) entry which is preliminary data.</text>
</comment>
<dbReference type="InterPro" id="IPR009057">
    <property type="entry name" value="Homeodomain-like_sf"/>
</dbReference>
<dbReference type="PANTHER" id="PTHR35004">
    <property type="entry name" value="TRANSPOSASE RV3428C-RELATED"/>
    <property type="match status" value="1"/>
</dbReference>
<dbReference type="NCBIfam" id="NF033577">
    <property type="entry name" value="transpos_IS481"/>
    <property type="match status" value="1"/>
</dbReference>
<dbReference type="SUPFAM" id="SSF53098">
    <property type="entry name" value="Ribonuclease H-like"/>
    <property type="match status" value="1"/>
</dbReference>
<dbReference type="Gene3D" id="3.30.420.10">
    <property type="entry name" value="Ribonuclease H-like superfamily/Ribonuclease H"/>
    <property type="match status" value="1"/>
</dbReference>
<evidence type="ECO:0000313" key="3">
    <source>
        <dbReference type="Proteomes" id="UP000250918"/>
    </source>
</evidence>
<reference evidence="2 3" key="1">
    <citation type="journal article" date="2018" name="ISME J.">
        <title>A methanotrophic archaeon couples anaerobic oxidation of methane to Fe(III) reduction.</title>
        <authorList>
            <person name="Cai C."/>
            <person name="Leu A.O."/>
            <person name="Xie G.J."/>
            <person name="Guo J."/>
            <person name="Feng Y."/>
            <person name="Zhao J.X."/>
            <person name="Tyson G.W."/>
            <person name="Yuan Z."/>
            <person name="Hu S."/>
        </authorList>
    </citation>
    <scope>NUCLEOTIDE SEQUENCE [LARGE SCALE GENOMIC DNA]</scope>
    <source>
        <strain evidence="2">FeB_12</strain>
    </source>
</reference>
<dbReference type="InterPro" id="IPR012337">
    <property type="entry name" value="RNaseH-like_sf"/>
</dbReference>
<proteinExistence type="predicted"/>
<dbReference type="InterPro" id="IPR036397">
    <property type="entry name" value="RNaseH_sf"/>
</dbReference>
<sequence length="309" mass="36365">MSKEARDYLELQRRIATFKYAKAWGNVARACRTFAVPRASYYKWKKRYDIEGEAGLSRNRPIARKHPRSIPQETIDKVLELRTKYHLGPQRIVWYMDRYHGTKIAFSSVYRILVRHGVRRFPTRVGCRALHTCRYAKEVPGHHVQVDVKVLSLKGPGGKGVRRFQYTAIDDATRIRALQIYPRHNQANAITFIDYVLEKFPFRLHTIRTDRGHEFQALFHWHVEDKGIRHVYIKPRSPELNGKVERSHRSDGEEFYQLLSYTDDVDLNRKLAEWERFYNFDRPHGAHGGKTPYEALREMLDSKKGVSVA</sequence>
<dbReference type="GO" id="GO:0003676">
    <property type="term" value="F:nucleic acid binding"/>
    <property type="evidence" value="ECO:0007669"/>
    <property type="project" value="InterPro"/>
</dbReference>
<dbReference type="SUPFAM" id="SSF46689">
    <property type="entry name" value="Homeodomain-like"/>
    <property type="match status" value="1"/>
</dbReference>
<dbReference type="EMBL" id="PQAP01000066">
    <property type="protein sequence ID" value="PWB73047.1"/>
    <property type="molecule type" value="Genomic_DNA"/>
</dbReference>
<dbReference type="InterPro" id="IPR047656">
    <property type="entry name" value="IS481-like_transpos"/>
</dbReference>
<accession>A0A855X6S1</accession>
<organism evidence="2 3">
    <name type="scientific">candidate division GN15 bacterium</name>
    <dbReference type="NCBI Taxonomy" id="2072418"/>
    <lineage>
        <taxon>Bacteria</taxon>
        <taxon>candidate division GN15</taxon>
    </lineage>
</organism>
<dbReference type="Proteomes" id="UP000250918">
    <property type="component" value="Unassembled WGS sequence"/>
</dbReference>